<feature type="transmembrane region" description="Helical" evidence="5">
    <location>
        <begin position="193"/>
        <end position="216"/>
    </location>
</feature>
<dbReference type="PROSITE" id="PS50850">
    <property type="entry name" value="MFS"/>
    <property type="match status" value="1"/>
</dbReference>
<dbReference type="Gene3D" id="1.20.1250.20">
    <property type="entry name" value="MFS general substrate transporter like domains"/>
    <property type="match status" value="1"/>
</dbReference>
<dbReference type="SUPFAM" id="SSF103473">
    <property type="entry name" value="MFS general substrate transporter"/>
    <property type="match status" value="1"/>
</dbReference>
<dbReference type="EMBL" id="JBFCZG010000001">
    <property type="protein sequence ID" value="KAL3426904.1"/>
    <property type="molecule type" value="Genomic_DNA"/>
</dbReference>
<feature type="transmembrane region" description="Helical" evidence="5">
    <location>
        <begin position="462"/>
        <end position="480"/>
    </location>
</feature>
<evidence type="ECO:0000256" key="5">
    <source>
        <dbReference type="SAM" id="Phobius"/>
    </source>
</evidence>
<dbReference type="InterPro" id="IPR020846">
    <property type="entry name" value="MFS_dom"/>
</dbReference>
<keyword evidence="4 5" id="KW-0472">Membrane</keyword>
<dbReference type="InterPro" id="IPR011701">
    <property type="entry name" value="MFS"/>
</dbReference>
<dbReference type="Pfam" id="PF07690">
    <property type="entry name" value="MFS_1"/>
    <property type="match status" value="1"/>
</dbReference>
<dbReference type="InterPro" id="IPR036259">
    <property type="entry name" value="MFS_trans_sf"/>
</dbReference>
<evidence type="ECO:0000256" key="1">
    <source>
        <dbReference type="ARBA" id="ARBA00004141"/>
    </source>
</evidence>
<feature type="transmembrane region" description="Helical" evidence="5">
    <location>
        <begin position="134"/>
        <end position="155"/>
    </location>
</feature>
<feature type="transmembrane region" description="Helical" evidence="5">
    <location>
        <begin position="492"/>
        <end position="513"/>
    </location>
</feature>
<protein>
    <submittedName>
        <fullName evidence="7">Major facilitator superfamily transporter</fullName>
    </submittedName>
</protein>
<keyword evidence="8" id="KW-1185">Reference proteome</keyword>
<evidence type="ECO:0000259" key="6">
    <source>
        <dbReference type="PROSITE" id="PS50850"/>
    </source>
</evidence>
<evidence type="ECO:0000256" key="4">
    <source>
        <dbReference type="ARBA" id="ARBA00023136"/>
    </source>
</evidence>
<feature type="transmembrane region" description="Helical" evidence="5">
    <location>
        <begin position="398"/>
        <end position="417"/>
    </location>
</feature>
<feature type="transmembrane region" description="Helical" evidence="5">
    <location>
        <begin position="429"/>
        <end position="450"/>
    </location>
</feature>
<keyword evidence="2 5" id="KW-0812">Transmembrane</keyword>
<feature type="transmembrane region" description="Helical" evidence="5">
    <location>
        <begin position="355"/>
        <end position="377"/>
    </location>
</feature>
<organism evidence="7 8">
    <name type="scientific">Phlyctema vagabunda</name>
    <dbReference type="NCBI Taxonomy" id="108571"/>
    <lineage>
        <taxon>Eukaryota</taxon>
        <taxon>Fungi</taxon>
        <taxon>Dikarya</taxon>
        <taxon>Ascomycota</taxon>
        <taxon>Pezizomycotina</taxon>
        <taxon>Leotiomycetes</taxon>
        <taxon>Helotiales</taxon>
        <taxon>Dermateaceae</taxon>
        <taxon>Phlyctema</taxon>
    </lineage>
</organism>
<evidence type="ECO:0000256" key="3">
    <source>
        <dbReference type="ARBA" id="ARBA00022989"/>
    </source>
</evidence>
<feature type="transmembrane region" description="Helical" evidence="5">
    <location>
        <begin position="222"/>
        <end position="242"/>
    </location>
</feature>
<dbReference type="PANTHER" id="PTHR23502:SF20">
    <property type="entry name" value="TRANSPORTER, PUTATIVE (AFU_ORTHOLOGUE AFUA_6G13880)-RELATED"/>
    <property type="match status" value="1"/>
</dbReference>
<sequence>MAFGVLEDYTMANVPGTAVLGDNQDPKVTGGMEGTELKKHGDIVLIPQPSDSPNDPLNWSSVRKDVIMVLLAFTSGVTTSLGPMINPGLQLIALKFNVGPGTVATFTIGLLAFWTGAATFFTAAGASIWGKRPIFFWSVIVLLGTNIWGFFANSFPSLAAMRTVQGLASAPLETLVTSSVSDLFFVHQRGLRLSLWGVMISSGVLLGQVISGQIIQTLGIEYTFGITAIIFVPLVFGIYFLVPETAYDRSRFNKAAYLSDIKEEPKDENTTTSITELELPERKESYRSSLALYRGRISNEKFWKLVAKPLPLIAFPAVVFSTFIYGSFFAWLLAFSIISVSIYGAPPYNLNPAQVGLTNIPFLIVGFFSAPLSGWLADFLVKRMARDNRGIYEPEFRLLLMIPAVIFSTAGFLGFGFSVQQEAPLIYPIYFQAIHGLSIPFASQASFTYVIDCHPENANQAFVTINFAKAVFTFVITTYANAWLEASGPRDMFFQIAAVNFGLSLLTIPMYVYGKRFRSIVARSAFLQRI</sequence>
<dbReference type="Proteomes" id="UP001629113">
    <property type="component" value="Unassembled WGS sequence"/>
</dbReference>
<reference evidence="7 8" key="1">
    <citation type="submission" date="2024-06" db="EMBL/GenBank/DDBJ databases">
        <title>Complete genome of Phlyctema vagabunda strain 19-DSS-EL-015.</title>
        <authorList>
            <person name="Fiorenzani C."/>
        </authorList>
    </citation>
    <scope>NUCLEOTIDE SEQUENCE [LARGE SCALE GENOMIC DNA]</scope>
    <source>
        <strain evidence="7 8">19-DSS-EL-015</strain>
    </source>
</reference>
<evidence type="ECO:0000313" key="7">
    <source>
        <dbReference type="EMBL" id="KAL3426904.1"/>
    </source>
</evidence>
<keyword evidence="3 5" id="KW-1133">Transmembrane helix</keyword>
<comment type="subcellular location">
    <subcellularLocation>
        <location evidence="1">Membrane</location>
        <topology evidence="1">Multi-pass membrane protein</topology>
    </subcellularLocation>
</comment>
<evidence type="ECO:0000313" key="8">
    <source>
        <dbReference type="Proteomes" id="UP001629113"/>
    </source>
</evidence>
<feature type="transmembrane region" description="Helical" evidence="5">
    <location>
        <begin position="66"/>
        <end position="85"/>
    </location>
</feature>
<feature type="transmembrane region" description="Helical" evidence="5">
    <location>
        <begin position="310"/>
        <end position="343"/>
    </location>
</feature>
<proteinExistence type="predicted"/>
<dbReference type="PANTHER" id="PTHR23502">
    <property type="entry name" value="MAJOR FACILITATOR SUPERFAMILY"/>
    <property type="match status" value="1"/>
</dbReference>
<evidence type="ECO:0000256" key="2">
    <source>
        <dbReference type="ARBA" id="ARBA00022692"/>
    </source>
</evidence>
<name>A0ABR4PU62_9HELO</name>
<gene>
    <name evidence="7" type="ORF">PVAG01_00413</name>
</gene>
<comment type="caution">
    <text evidence="7">The sequence shown here is derived from an EMBL/GenBank/DDBJ whole genome shotgun (WGS) entry which is preliminary data.</text>
</comment>
<feature type="domain" description="Major facilitator superfamily (MFS) profile" evidence="6">
    <location>
        <begin position="64"/>
        <end position="530"/>
    </location>
</feature>
<feature type="transmembrane region" description="Helical" evidence="5">
    <location>
        <begin position="105"/>
        <end position="127"/>
    </location>
</feature>
<accession>A0ABR4PU62</accession>